<feature type="chain" id="PRO_5002161793" evidence="1">
    <location>
        <begin position="18"/>
        <end position="129"/>
    </location>
</feature>
<organism evidence="2 3">
    <name type="scientific">Hebeloma cylindrosporum</name>
    <dbReference type="NCBI Taxonomy" id="76867"/>
    <lineage>
        <taxon>Eukaryota</taxon>
        <taxon>Fungi</taxon>
        <taxon>Dikarya</taxon>
        <taxon>Basidiomycota</taxon>
        <taxon>Agaricomycotina</taxon>
        <taxon>Agaricomycetes</taxon>
        <taxon>Agaricomycetidae</taxon>
        <taxon>Agaricales</taxon>
        <taxon>Agaricineae</taxon>
        <taxon>Hymenogastraceae</taxon>
        <taxon>Hebeloma</taxon>
    </lineage>
</organism>
<dbReference type="OrthoDB" id="2884912at2759"/>
<feature type="signal peptide" evidence="1">
    <location>
        <begin position="1"/>
        <end position="17"/>
    </location>
</feature>
<gene>
    <name evidence="2" type="ORF">M413DRAFT_428109</name>
</gene>
<sequence length="129" mass="13098">MLTRILTALIIASVVRAAPVEQMKRATEASVTIQICTGNVGAAGCVTIPVVSDTCINFTGGLTFLNKEVSGAVIPGGFICTFAADFGCDVPQGGGVTLTSGSWSMFSVPGTAGLIDFNDQASSFTCSPV</sequence>
<evidence type="ECO:0000313" key="3">
    <source>
        <dbReference type="Proteomes" id="UP000053424"/>
    </source>
</evidence>
<protein>
    <submittedName>
        <fullName evidence="2">Uncharacterized protein</fullName>
    </submittedName>
</protein>
<evidence type="ECO:0000256" key="1">
    <source>
        <dbReference type="SAM" id="SignalP"/>
    </source>
</evidence>
<keyword evidence="1" id="KW-0732">Signal</keyword>
<evidence type="ECO:0000313" key="2">
    <source>
        <dbReference type="EMBL" id="KIM36010.1"/>
    </source>
</evidence>
<proteinExistence type="predicted"/>
<dbReference type="AlphaFoldDB" id="A0A0C3BH00"/>
<reference evidence="2 3" key="1">
    <citation type="submission" date="2014-04" db="EMBL/GenBank/DDBJ databases">
        <authorList>
            <consortium name="DOE Joint Genome Institute"/>
            <person name="Kuo A."/>
            <person name="Gay G."/>
            <person name="Dore J."/>
            <person name="Kohler A."/>
            <person name="Nagy L.G."/>
            <person name="Floudas D."/>
            <person name="Copeland A."/>
            <person name="Barry K.W."/>
            <person name="Cichocki N."/>
            <person name="Veneault-Fourrey C."/>
            <person name="LaButti K."/>
            <person name="Lindquist E.A."/>
            <person name="Lipzen A."/>
            <person name="Lundell T."/>
            <person name="Morin E."/>
            <person name="Murat C."/>
            <person name="Sun H."/>
            <person name="Tunlid A."/>
            <person name="Henrissat B."/>
            <person name="Grigoriev I.V."/>
            <person name="Hibbett D.S."/>
            <person name="Martin F."/>
            <person name="Nordberg H.P."/>
            <person name="Cantor M.N."/>
            <person name="Hua S.X."/>
        </authorList>
    </citation>
    <scope>NUCLEOTIDE SEQUENCE [LARGE SCALE GENOMIC DNA]</scope>
    <source>
        <strain evidence="3">h7</strain>
    </source>
</reference>
<dbReference type="HOGENOM" id="CLU_157398_0_0_1"/>
<name>A0A0C3BH00_HEBCY</name>
<accession>A0A0C3BH00</accession>
<keyword evidence="3" id="KW-1185">Reference proteome</keyword>
<dbReference type="Proteomes" id="UP000053424">
    <property type="component" value="Unassembled WGS sequence"/>
</dbReference>
<dbReference type="EMBL" id="KN831810">
    <property type="protein sequence ID" value="KIM36010.1"/>
    <property type="molecule type" value="Genomic_DNA"/>
</dbReference>
<reference evidence="3" key="2">
    <citation type="submission" date="2015-01" db="EMBL/GenBank/DDBJ databases">
        <title>Evolutionary Origins and Diversification of the Mycorrhizal Mutualists.</title>
        <authorList>
            <consortium name="DOE Joint Genome Institute"/>
            <consortium name="Mycorrhizal Genomics Consortium"/>
            <person name="Kohler A."/>
            <person name="Kuo A."/>
            <person name="Nagy L.G."/>
            <person name="Floudas D."/>
            <person name="Copeland A."/>
            <person name="Barry K.W."/>
            <person name="Cichocki N."/>
            <person name="Veneault-Fourrey C."/>
            <person name="LaButti K."/>
            <person name="Lindquist E.A."/>
            <person name="Lipzen A."/>
            <person name="Lundell T."/>
            <person name="Morin E."/>
            <person name="Murat C."/>
            <person name="Riley R."/>
            <person name="Ohm R."/>
            <person name="Sun H."/>
            <person name="Tunlid A."/>
            <person name="Henrissat B."/>
            <person name="Grigoriev I.V."/>
            <person name="Hibbett D.S."/>
            <person name="Martin F."/>
        </authorList>
    </citation>
    <scope>NUCLEOTIDE SEQUENCE [LARGE SCALE GENOMIC DNA]</scope>
    <source>
        <strain evidence="3">h7</strain>
    </source>
</reference>